<name>A0ABT3M3Q2_9LEPT</name>
<feature type="transmembrane region" description="Helical" evidence="2">
    <location>
        <begin position="20"/>
        <end position="40"/>
    </location>
</feature>
<evidence type="ECO:0000259" key="3">
    <source>
        <dbReference type="Pfam" id="PF13205"/>
    </source>
</evidence>
<evidence type="ECO:0000313" key="5">
    <source>
        <dbReference type="Proteomes" id="UP001208794"/>
    </source>
</evidence>
<dbReference type="EMBL" id="JAMQPR010000001">
    <property type="protein sequence ID" value="MCW7502819.1"/>
    <property type="molecule type" value="Genomic_DNA"/>
</dbReference>
<dbReference type="Pfam" id="PF13205">
    <property type="entry name" value="Big_5"/>
    <property type="match status" value="1"/>
</dbReference>
<evidence type="ECO:0000313" key="4">
    <source>
        <dbReference type="EMBL" id="MCW7502819.1"/>
    </source>
</evidence>
<protein>
    <submittedName>
        <fullName evidence="4">Ig-like domain-containing protein</fullName>
    </submittedName>
</protein>
<sequence length="274" mass="30001">MNLRSIQITNFSFRNLSKRIGIFIVPILLFQNCYLNPFVYDLLNPDIEEENKSGLLLGLSGISSSIYVTGIIRNGSGVAQENKEYTVVSSDGNVFGIDSSGTTDKSGRFYLSIGQGDTKIRVTELGEDLVTFTINANGPMIQLKTVDPVNYEIESLFMYNPGNKPMFFDLVSTSPANNESYFGLNPNLTLTFSDSVPEWDLSTLSSLVANNIFVSPAGMSIMSPSISPPNTIILMTNVSVYSTQYTVQFGPGFYSATNVPLTPRSVKFTLLTPP</sequence>
<keyword evidence="2" id="KW-1133">Transmembrane helix</keyword>
<organism evidence="4 5">
    <name type="scientific">Leptospira paudalimensis</name>
    <dbReference type="NCBI Taxonomy" id="2950024"/>
    <lineage>
        <taxon>Bacteria</taxon>
        <taxon>Pseudomonadati</taxon>
        <taxon>Spirochaetota</taxon>
        <taxon>Spirochaetia</taxon>
        <taxon>Leptospirales</taxon>
        <taxon>Leptospiraceae</taxon>
        <taxon>Leptospira</taxon>
    </lineage>
</organism>
<accession>A0ABT3M3Q2</accession>
<keyword evidence="5" id="KW-1185">Reference proteome</keyword>
<dbReference type="InterPro" id="IPR032812">
    <property type="entry name" value="SbsA_Ig"/>
</dbReference>
<evidence type="ECO:0000256" key="1">
    <source>
        <dbReference type="ARBA" id="ARBA00022729"/>
    </source>
</evidence>
<dbReference type="SUPFAM" id="SSF75005">
    <property type="entry name" value="Arabinanase/levansucrase/invertase"/>
    <property type="match status" value="1"/>
</dbReference>
<feature type="transmembrane region" description="Helical" evidence="2">
    <location>
        <begin position="52"/>
        <end position="72"/>
    </location>
</feature>
<keyword evidence="1" id="KW-0732">Signal</keyword>
<dbReference type="RefSeq" id="WP_265356902.1">
    <property type="nucleotide sequence ID" value="NZ_JAMQPR010000001.1"/>
</dbReference>
<comment type="caution">
    <text evidence="4">The sequence shown here is derived from an EMBL/GenBank/DDBJ whole genome shotgun (WGS) entry which is preliminary data.</text>
</comment>
<dbReference type="InterPro" id="IPR023296">
    <property type="entry name" value="Glyco_hydro_beta-prop_sf"/>
</dbReference>
<dbReference type="Proteomes" id="UP001208794">
    <property type="component" value="Unassembled WGS sequence"/>
</dbReference>
<feature type="domain" description="SbsA Ig-like" evidence="3">
    <location>
        <begin position="169"/>
        <end position="269"/>
    </location>
</feature>
<reference evidence="4 5" key="1">
    <citation type="submission" date="2022-06" db="EMBL/GenBank/DDBJ databases">
        <title>Leptospira isolates from biofilms formed at urban environments.</title>
        <authorList>
            <person name="Ribeiro P.S."/>
            <person name="Sousa T."/>
            <person name="Carvalho N."/>
            <person name="Aburjaile F."/>
            <person name="Neves F."/>
            <person name="Oliveira D."/>
            <person name="Blanco L."/>
            <person name="Lima J."/>
            <person name="Costa F."/>
            <person name="Brenig B."/>
            <person name="Soares S."/>
            <person name="Ramos R."/>
            <person name="Goes-Neto A."/>
            <person name="Matiuzzi M."/>
            <person name="Azevedo V."/>
            <person name="Ristow P."/>
        </authorList>
    </citation>
    <scope>NUCLEOTIDE SEQUENCE [LARGE SCALE GENOMIC DNA]</scope>
    <source>
        <strain evidence="4 5">VSF14</strain>
    </source>
</reference>
<keyword evidence="2" id="KW-0472">Membrane</keyword>
<gene>
    <name evidence="4" type="ORF">ND855_01690</name>
</gene>
<keyword evidence="2" id="KW-0812">Transmembrane</keyword>
<proteinExistence type="predicted"/>
<evidence type="ECO:0000256" key="2">
    <source>
        <dbReference type="SAM" id="Phobius"/>
    </source>
</evidence>